<evidence type="ECO:0000259" key="1">
    <source>
        <dbReference type="Pfam" id="PF01592"/>
    </source>
</evidence>
<evidence type="ECO:0000313" key="3">
    <source>
        <dbReference type="Proteomes" id="UP000760472"/>
    </source>
</evidence>
<dbReference type="NCBIfam" id="TIGR01994">
    <property type="entry name" value="SUF_scaf_2"/>
    <property type="match status" value="1"/>
</dbReference>
<gene>
    <name evidence="2" type="ORF">JW498_18310</name>
</gene>
<dbReference type="PANTHER" id="PTHR10093">
    <property type="entry name" value="IRON-SULFUR CLUSTER ASSEMBLY ENZYME NIFU HOMOLOG"/>
    <property type="match status" value="1"/>
</dbReference>
<feature type="domain" description="NIF system FeS cluster assembly NifU N-terminal" evidence="1">
    <location>
        <begin position="9"/>
        <end position="130"/>
    </location>
</feature>
<keyword evidence="3" id="KW-1185">Reference proteome</keyword>
<dbReference type="CDD" id="cd06664">
    <property type="entry name" value="IscU_like"/>
    <property type="match status" value="1"/>
</dbReference>
<protein>
    <submittedName>
        <fullName evidence="2">SUF system NifU family Fe-S cluster assembly protein</fullName>
    </submittedName>
</protein>
<proteinExistence type="predicted"/>
<accession>A0ABS2WC80</accession>
<evidence type="ECO:0000313" key="2">
    <source>
        <dbReference type="EMBL" id="MBN0989324.1"/>
    </source>
</evidence>
<dbReference type="InterPro" id="IPR002871">
    <property type="entry name" value="NIF_FeS_clus_asmbl_NifU_N"/>
</dbReference>
<sequence length="156" mass="17397">MNQELRELYQEVIIDHGRHPRNFKVLEDHTHCQKGYNPLCGDRLQLYLRVRPGPQPVIEEASFDGEGCAISMASASLLTESLKGKTPEEAKTLFQQFHQLLTGGGDNTQTDLGKLQVLTGVRAFPTRIKCATLAWHALLGALDQGENKPDNWVSTE</sequence>
<reference evidence="2 3" key="1">
    <citation type="submission" date="2021-02" db="EMBL/GenBank/DDBJ databases">
        <title>A novel species of genus Amphritea isolated from a fishpond in China.</title>
        <authorList>
            <person name="Lu H."/>
        </authorList>
    </citation>
    <scope>NUCLEOTIDE SEQUENCE [LARGE SCALE GENOMIC DNA]</scope>
    <source>
        <strain evidence="2 3">RP18W</strain>
    </source>
</reference>
<name>A0ABS2WC80_9GAMM</name>
<dbReference type="SUPFAM" id="SSF82649">
    <property type="entry name" value="SufE/NifU"/>
    <property type="match status" value="1"/>
</dbReference>
<organism evidence="2 3">
    <name type="scientific">Amphritea pacifica</name>
    <dbReference type="NCBI Taxonomy" id="2811233"/>
    <lineage>
        <taxon>Bacteria</taxon>
        <taxon>Pseudomonadati</taxon>
        <taxon>Pseudomonadota</taxon>
        <taxon>Gammaproteobacteria</taxon>
        <taxon>Oceanospirillales</taxon>
        <taxon>Oceanospirillaceae</taxon>
        <taxon>Amphritea</taxon>
    </lineage>
</organism>
<dbReference type="RefSeq" id="WP_205212411.1">
    <property type="nucleotide sequence ID" value="NZ_JAFFZO010000056.1"/>
</dbReference>
<comment type="caution">
    <text evidence="2">The sequence shown here is derived from an EMBL/GenBank/DDBJ whole genome shotgun (WGS) entry which is preliminary data.</text>
</comment>
<dbReference type="Pfam" id="PF01592">
    <property type="entry name" value="NifU_N"/>
    <property type="match status" value="1"/>
</dbReference>
<dbReference type="Gene3D" id="3.90.1010.10">
    <property type="match status" value="1"/>
</dbReference>
<dbReference type="Proteomes" id="UP000760472">
    <property type="component" value="Unassembled WGS sequence"/>
</dbReference>
<dbReference type="EMBL" id="JAFFZP010000037">
    <property type="protein sequence ID" value="MBN0989324.1"/>
    <property type="molecule type" value="Genomic_DNA"/>
</dbReference>